<dbReference type="Pfam" id="PF21394">
    <property type="entry name" value="Beta-ketacyl_N"/>
    <property type="match status" value="1"/>
</dbReference>
<dbReference type="SUPFAM" id="SSF51735">
    <property type="entry name" value="NAD(P)-binding Rossmann-fold domains"/>
    <property type="match status" value="2"/>
</dbReference>
<dbReference type="Pfam" id="PF00109">
    <property type="entry name" value="ketoacyl-synt"/>
    <property type="match status" value="1"/>
</dbReference>
<dbReference type="InterPro" id="IPR036736">
    <property type="entry name" value="ACP-like_sf"/>
</dbReference>
<dbReference type="InterPro" id="IPR032821">
    <property type="entry name" value="PKS_assoc"/>
</dbReference>
<evidence type="ECO:0000259" key="6">
    <source>
        <dbReference type="PROSITE" id="PS52004"/>
    </source>
</evidence>
<dbReference type="InterPro" id="IPR057326">
    <property type="entry name" value="KR_dom"/>
</dbReference>
<keyword evidence="4 7" id="KW-0808">Transferase</keyword>
<reference evidence="8" key="1">
    <citation type="submission" date="2009-08" db="EMBL/GenBank/DDBJ databases">
        <title>The complete genome of Chitinophaga pinensis DSM 2588.</title>
        <authorList>
            <consortium name="US DOE Joint Genome Institute (JGI-PGF)"/>
            <person name="Lucas S."/>
            <person name="Copeland A."/>
            <person name="Lapidus A."/>
            <person name="Glavina del Rio T."/>
            <person name="Dalin E."/>
            <person name="Tice H."/>
            <person name="Bruce D."/>
            <person name="Goodwin L."/>
            <person name="Pitluck S."/>
            <person name="Kyrpides N."/>
            <person name="Mavromatis K."/>
            <person name="Ivanova N."/>
            <person name="Mikhailova N."/>
            <person name="Sims D."/>
            <person name="Meinche L."/>
            <person name="Brettin T."/>
            <person name="Detter J.C."/>
            <person name="Han C."/>
            <person name="Larimer F."/>
            <person name="Land M."/>
            <person name="Hauser L."/>
            <person name="Markowitz V."/>
            <person name="Cheng J.-F."/>
            <person name="Hugenholtz P."/>
            <person name="Woyke T."/>
            <person name="Wu D."/>
            <person name="Spring S."/>
            <person name="Klenk H.-P."/>
            <person name="Eisen J.A."/>
        </authorList>
    </citation>
    <scope>NUCLEOTIDE SEQUENCE [LARGE SCALE GENOMIC DNA]</scope>
    <source>
        <strain evidence="8">ATCC 43595 / DSM 2588 / LMG 13176 / NBRC 15968 / NCIMB 11800 / UQM 2034</strain>
    </source>
</reference>
<dbReference type="Pfam" id="PF08659">
    <property type="entry name" value="KR"/>
    <property type="match status" value="1"/>
</dbReference>
<dbReference type="GO" id="GO:0005737">
    <property type="term" value="C:cytoplasm"/>
    <property type="evidence" value="ECO:0007669"/>
    <property type="project" value="TreeGrafter"/>
</dbReference>
<dbReference type="OrthoDB" id="9778690at2"/>
<dbReference type="GO" id="GO:0004315">
    <property type="term" value="F:3-oxoacyl-[acyl-carrier-protein] synthase activity"/>
    <property type="evidence" value="ECO:0007669"/>
    <property type="project" value="InterPro"/>
</dbReference>
<evidence type="ECO:0000256" key="1">
    <source>
        <dbReference type="ARBA" id="ARBA00001957"/>
    </source>
</evidence>
<dbReference type="SMART" id="SM00825">
    <property type="entry name" value="PKS_KS"/>
    <property type="match status" value="1"/>
</dbReference>
<dbReference type="SMART" id="SM00822">
    <property type="entry name" value="PKS_KR"/>
    <property type="match status" value="1"/>
</dbReference>
<dbReference type="Gene3D" id="3.40.366.10">
    <property type="entry name" value="Malonyl-Coenzyme A Acyl Carrier Protein, domain 2"/>
    <property type="match status" value="1"/>
</dbReference>
<dbReference type="PANTHER" id="PTHR43775:SF37">
    <property type="entry name" value="SI:DKEY-61P9.11"/>
    <property type="match status" value="1"/>
</dbReference>
<dbReference type="InterPro" id="IPR013968">
    <property type="entry name" value="PKS_KR"/>
</dbReference>
<dbReference type="EC" id="2.3.1.94" evidence="7"/>
<dbReference type="Gene3D" id="1.10.1240.100">
    <property type="match status" value="1"/>
</dbReference>
<feature type="domain" description="Ketosynthase family 3 (KS3)" evidence="6">
    <location>
        <begin position="4"/>
        <end position="422"/>
    </location>
</feature>
<evidence type="ECO:0000256" key="2">
    <source>
        <dbReference type="ARBA" id="ARBA00022450"/>
    </source>
</evidence>
<name>A0A979GPX2_CHIPD</name>
<dbReference type="Proteomes" id="UP000002215">
    <property type="component" value="Chromosome"/>
</dbReference>
<keyword evidence="2" id="KW-0596">Phosphopantetheine</keyword>
<feature type="domain" description="Carrier" evidence="5">
    <location>
        <begin position="1236"/>
        <end position="1311"/>
    </location>
</feature>
<dbReference type="Gene3D" id="1.10.1200.10">
    <property type="entry name" value="ACP-like"/>
    <property type="match status" value="1"/>
</dbReference>
<dbReference type="KEGG" id="cpi:Cpin_3410"/>
<dbReference type="EC" id="5.1.1.13" evidence="7"/>
<dbReference type="InterPro" id="IPR001242">
    <property type="entry name" value="Condensation_dom"/>
</dbReference>
<comment type="cofactor">
    <cofactor evidence="1">
        <name>pantetheine 4'-phosphate</name>
        <dbReference type="ChEBI" id="CHEBI:47942"/>
    </cofactor>
</comment>
<dbReference type="EMBL" id="CP001699">
    <property type="protein sequence ID" value="ACU60877.1"/>
    <property type="molecule type" value="Genomic_DNA"/>
</dbReference>
<dbReference type="InterPro" id="IPR023213">
    <property type="entry name" value="CAT-like_dom_sf"/>
</dbReference>
<accession>A0A979GPX2</accession>
<dbReference type="CDD" id="cd08953">
    <property type="entry name" value="KR_2_SDR_x"/>
    <property type="match status" value="1"/>
</dbReference>
<evidence type="ECO:0000256" key="4">
    <source>
        <dbReference type="ARBA" id="ARBA00022679"/>
    </source>
</evidence>
<dbReference type="Gene3D" id="3.30.559.10">
    <property type="entry name" value="Chloramphenicol acetyltransferase-like domain"/>
    <property type="match status" value="1"/>
</dbReference>
<dbReference type="InterPro" id="IPR014030">
    <property type="entry name" value="Ketoacyl_synth_N"/>
</dbReference>
<dbReference type="Gene3D" id="3.40.47.10">
    <property type="match status" value="1"/>
</dbReference>
<dbReference type="GO" id="GO:0047879">
    <property type="term" value="F:erythronolide synthase activity"/>
    <property type="evidence" value="ECO:0007669"/>
    <property type="project" value="UniProtKB-EC"/>
</dbReference>
<dbReference type="Gene3D" id="3.30.559.30">
    <property type="entry name" value="Nonribosomal peptide synthetase, condensation domain"/>
    <property type="match status" value="1"/>
</dbReference>
<dbReference type="Pfam" id="PF02801">
    <property type="entry name" value="Ketoacyl-synt_C"/>
    <property type="match status" value="1"/>
</dbReference>
<dbReference type="CDD" id="cd00833">
    <property type="entry name" value="PKS"/>
    <property type="match status" value="1"/>
</dbReference>
<gene>
    <name evidence="7" type="ordered locus">Cpin_3410</name>
</gene>
<keyword evidence="7" id="KW-0413">Isomerase</keyword>
<dbReference type="Pfam" id="PF00550">
    <property type="entry name" value="PP-binding"/>
    <property type="match status" value="1"/>
</dbReference>
<dbReference type="SUPFAM" id="SSF52777">
    <property type="entry name" value="CoA-dependent acyltransferases"/>
    <property type="match status" value="2"/>
</dbReference>
<dbReference type="SUPFAM" id="SSF47336">
    <property type="entry name" value="ACP-like"/>
    <property type="match status" value="1"/>
</dbReference>
<dbReference type="Pfam" id="PF00668">
    <property type="entry name" value="Condensation"/>
    <property type="match status" value="1"/>
</dbReference>
<dbReference type="InterPro" id="IPR036291">
    <property type="entry name" value="NAD(P)-bd_dom_sf"/>
</dbReference>
<dbReference type="PROSITE" id="PS50075">
    <property type="entry name" value="CARRIER"/>
    <property type="match status" value="1"/>
</dbReference>
<dbReference type="InterPro" id="IPR014031">
    <property type="entry name" value="Ketoacyl_synth_C"/>
</dbReference>
<protein>
    <submittedName>
        <fullName evidence="7">Erythronolide synthase, Aspartate racemase</fullName>
        <ecNumber evidence="7">2.3.1.94</ecNumber>
        <ecNumber evidence="7">5.1.1.13</ecNumber>
    </submittedName>
</protein>
<dbReference type="InterPro" id="IPR050091">
    <property type="entry name" value="PKS_NRPS_Biosynth_Enz"/>
</dbReference>
<dbReference type="InterPro" id="IPR006162">
    <property type="entry name" value="Ppantetheine_attach_site"/>
</dbReference>
<dbReference type="InterPro" id="IPR018201">
    <property type="entry name" value="Ketoacyl_synth_AS"/>
</dbReference>
<dbReference type="GO" id="GO:0047689">
    <property type="term" value="F:aspartate racemase activity"/>
    <property type="evidence" value="ECO:0007669"/>
    <property type="project" value="UniProtKB-EC"/>
</dbReference>
<dbReference type="PROSITE" id="PS00606">
    <property type="entry name" value="KS3_1"/>
    <property type="match status" value="1"/>
</dbReference>
<sequence length="1781" mass="198252">MPNSKDVAIIGMSGVFPEADDLGAFYENLKTGRDSVRPVSETRLGASSLDMSLVYRPFAYLERTDTFDHKYFRISKSEAEMMEPSQRLCLEMAVKAIEHAGYKPEDLNGSNTAVYLACRTWAAIQYYLLANYDDNPNIFTGTLSSMIYGRISNWLNLQGPTMMIDAACASSLIAVTEAYDKLVKGDIDYAIAGGLGININLAKVTDHGHLGTYSPEARCKAFDASADGVVPGEGGGLILMKRLEDAIRDHDTIYAIVKGGASAHNGNRSNGILAPSPQAQSLVIQQAWKNADVDPATIGYIEAHGTGTKLGDPIEFSAITEAFEKHGVKGKTCAVGALKSNIGHLGSGAGIGGIIKAVLSLKNKELFPSLHFNNPNPYIDFENTNAYVNDTLQDWKSEKSPRRCGVSAFGLSGTNAHIILEEYENTSTKTAPEHYLLKVSAKSVAALKQYTANISSFLKGINDSWADALYTLNRGRSDYDYRVCFTADSKEALLQQLNDYTPASQELTTREIILLLGNSGLPVETLAAYNKAYPVFAATFNSLCPGFPAMQPEEDMLVFATKYALCKQLQAFGIKFPVVIGAGIGKYVSRVLRGELTLEAVPALLKEDTERLPADKDKFRAIVKNLLEKKAPLFLGLGTDLTMTDLLKDWAIELDIRSGSIVSHPGTQGDLITLLSGLYNNGVAVDWDEHYAGKVYQKVECPVYPFEKTRCWFTEPTWQKKETVNDWYYKLHWTPLAAKDKSITSFKDRLLLVFTDNEGVSDALITLLEEKGNRCVRVSPGNEFEMVSDKLFRVNYTEEKDYRLLSDSLHALYGVLDGIIYLSGFFKPMAPALTATAAQLQTAFYGLFNACKTFSKYFTKTNFNLAVLTANVHAVVADDAQLSPVAALTPGMIKASLAEYYTLRTTCVDVDGEKTTPQSIATLLWEELSGDEVIRFVAYRNGKRYVQELNRVDEVQQTGNPYQLEQQGVYLVTGGHSGIGYEMATALATRAKATLLIIGRRSAADVAGQIAKLEQLGSKVHYFTADISNESDMQTLFADIKKRFSRLAGVIHSAGIGSSGVAIEKRNIADVNNTFAPKVQGSILLEEHTRSLQPGFFVVFSSIGALVPASSSADYSAANIFQDAFAAYWRNKGRNFISINWPDWKETGLSYRKTLLQSAEEVALRYSYLSPITSADGIEAFFSALSQRQERFIVVKADFRNFIINPYFKIGTIKKLQGEEQDTESNFAAFIEKTANGFSPTELQLAGIWHEVLKLDQVRLEDDFYELGGHSLNIIRMLNRIEQQMNVTLPIEELLRNSTLGGIAAHIDAIRQTQEVKVASDIPRIQDAEYTELSHAQLRFWLLHQPVAGREAYNVPTAYRLKGKVDINALRTGLSQFVNRHESLRTVFTLQKGVPVQKVLPLEETGFSLHVHDLRDQPDAAQLATEKVREAAGKAFDLATGPVIQAYLYQVADEEYIFMIVLHHISSDGRSMEILRNEVLECYSAALQQQTPALPALNIHYKDYAAWQNERIRKGYFDAHKAYWKDRLRGVQPISLEKHFDYPRPIQENFEAAYNVFFLPADITAQLKALGNNSTLFINTLLIYQILLAAYADSTDIVVGTPVGGREHTDLENQIGNYLNTLLLYTKVDQDLPFNELLEKVKEQVFKDYTYQAYPFDILVDELKLRDSMNVFETGFTWNTRLTADNGQSLDFEIEEYATGFNKAKADIWLHVTELNDGLQIGFLYKTSIFKDDTILLLSQRFRSLIEQCIQNPAVRTGDLCLDIATETETVKDKIAFDFNF</sequence>
<dbReference type="InterPro" id="IPR049490">
    <property type="entry name" value="C883_1060-like_KR_N"/>
</dbReference>
<evidence type="ECO:0000259" key="5">
    <source>
        <dbReference type="PROSITE" id="PS50075"/>
    </source>
</evidence>
<dbReference type="InterPro" id="IPR001227">
    <property type="entry name" value="Ac_transferase_dom_sf"/>
</dbReference>
<dbReference type="CDD" id="cd19531">
    <property type="entry name" value="LCL_NRPS-like"/>
    <property type="match status" value="1"/>
</dbReference>
<reference evidence="7 8" key="2">
    <citation type="journal article" date="2010" name="Stand. Genomic Sci.">
        <title>Complete genome sequence of Chitinophaga pinensis type strain (UQM 2034).</title>
        <authorList>
            <person name="Glavina Del Rio T."/>
            <person name="Abt B."/>
            <person name="Spring S."/>
            <person name="Lapidus A."/>
            <person name="Nolan M."/>
            <person name="Tice H."/>
            <person name="Copeland A."/>
            <person name="Cheng J.F."/>
            <person name="Chen F."/>
            <person name="Bruce D."/>
            <person name="Goodwin L."/>
            <person name="Pitluck S."/>
            <person name="Ivanova N."/>
            <person name="Mavromatis K."/>
            <person name="Mikhailova N."/>
            <person name="Pati A."/>
            <person name="Chen A."/>
            <person name="Palaniappan K."/>
            <person name="Land M."/>
            <person name="Hauser L."/>
            <person name="Chang Y.J."/>
            <person name="Jeffries C.D."/>
            <person name="Chain P."/>
            <person name="Saunders E."/>
            <person name="Detter J.C."/>
            <person name="Brettin T."/>
            <person name="Rohde M."/>
            <person name="Goker M."/>
            <person name="Bristow J."/>
            <person name="Eisen J.A."/>
            <person name="Markowitz V."/>
            <person name="Hugenholtz P."/>
            <person name="Kyrpides N.C."/>
            <person name="Klenk H.P."/>
            <person name="Lucas S."/>
        </authorList>
    </citation>
    <scope>NUCLEOTIDE SEQUENCE [LARGE SCALE GENOMIC DNA]</scope>
    <source>
        <strain evidence="8">ATCC 43595 / DSM 2588 / LMG 13176 / NBRC 15968 / NCIMB 11800 / UQM 2034</strain>
    </source>
</reference>
<dbReference type="Gene3D" id="3.40.50.720">
    <property type="entry name" value="NAD(P)-binding Rossmann-like Domain"/>
    <property type="match status" value="1"/>
</dbReference>
<dbReference type="Pfam" id="PF16197">
    <property type="entry name" value="KAsynt_C_assoc"/>
    <property type="match status" value="1"/>
</dbReference>
<evidence type="ECO:0000256" key="3">
    <source>
        <dbReference type="ARBA" id="ARBA00022553"/>
    </source>
</evidence>
<dbReference type="InterPro" id="IPR016039">
    <property type="entry name" value="Thiolase-like"/>
</dbReference>
<proteinExistence type="predicted"/>
<dbReference type="PROSITE" id="PS52004">
    <property type="entry name" value="KS3_2"/>
    <property type="match status" value="1"/>
</dbReference>
<evidence type="ECO:0000313" key="7">
    <source>
        <dbReference type="EMBL" id="ACU60877.1"/>
    </source>
</evidence>
<dbReference type="GO" id="GO:0004312">
    <property type="term" value="F:fatty acid synthase activity"/>
    <property type="evidence" value="ECO:0007669"/>
    <property type="project" value="TreeGrafter"/>
</dbReference>
<evidence type="ECO:0000313" key="8">
    <source>
        <dbReference type="Proteomes" id="UP000002215"/>
    </source>
</evidence>
<keyword evidence="3" id="KW-0597">Phosphoprotein</keyword>
<dbReference type="GO" id="GO:0006633">
    <property type="term" value="P:fatty acid biosynthetic process"/>
    <property type="evidence" value="ECO:0007669"/>
    <property type="project" value="InterPro"/>
</dbReference>
<organism evidence="7 8">
    <name type="scientific">Chitinophaga pinensis (strain ATCC 43595 / DSM 2588 / LMG 13176 / NBRC 15968 / NCIMB 11800 / UQM 2034)</name>
    <dbReference type="NCBI Taxonomy" id="485918"/>
    <lineage>
        <taxon>Bacteria</taxon>
        <taxon>Pseudomonadati</taxon>
        <taxon>Bacteroidota</taxon>
        <taxon>Chitinophagia</taxon>
        <taxon>Chitinophagales</taxon>
        <taxon>Chitinophagaceae</taxon>
        <taxon>Chitinophaga</taxon>
    </lineage>
</organism>
<dbReference type="InterPro" id="IPR020841">
    <property type="entry name" value="PKS_Beta-ketoAc_synthase_dom"/>
</dbReference>
<dbReference type="PANTHER" id="PTHR43775">
    <property type="entry name" value="FATTY ACID SYNTHASE"/>
    <property type="match status" value="1"/>
</dbReference>
<dbReference type="GO" id="GO:0071770">
    <property type="term" value="P:DIM/DIP cell wall layer assembly"/>
    <property type="evidence" value="ECO:0007669"/>
    <property type="project" value="TreeGrafter"/>
</dbReference>
<keyword evidence="7" id="KW-0012">Acyltransferase</keyword>
<dbReference type="PROSITE" id="PS00012">
    <property type="entry name" value="PHOSPHOPANTETHEINE"/>
    <property type="match status" value="1"/>
</dbReference>
<dbReference type="InterPro" id="IPR009081">
    <property type="entry name" value="PP-bd_ACP"/>
</dbReference>
<dbReference type="Gene3D" id="3.30.70.3290">
    <property type="match status" value="1"/>
</dbReference>
<dbReference type="SUPFAM" id="SSF53901">
    <property type="entry name" value="Thiolase-like"/>
    <property type="match status" value="1"/>
</dbReference>
<dbReference type="GO" id="GO:0005886">
    <property type="term" value="C:plasma membrane"/>
    <property type="evidence" value="ECO:0007669"/>
    <property type="project" value="TreeGrafter"/>
</dbReference>
<dbReference type="RefSeq" id="WP_012791053.1">
    <property type="nucleotide sequence ID" value="NC_013132.1"/>
</dbReference>